<feature type="region of interest" description="Disordered" evidence="1">
    <location>
        <begin position="33"/>
        <end position="61"/>
    </location>
</feature>
<evidence type="ECO:0000256" key="1">
    <source>
        <dbReference type="SAM" id="MobiDB-lite"/>
    </source>
</evidence>
<dbReference type="HOGENOM" id="CLU_2921700_0_0_6"/>
<protein>
    <submittedName>
        <fullName evidence="2">Uncharacterized protein</fullName>
    </submittedName>
</protein>
<reference evidence="2 3" key="1">
    <citation type="journal article" date="2011" name="J. Bacteriol.">
        <title>Two new complete genome sequences offer insight into host and tissue specificity of plant pathogenic Xanthomonas spp.</title>
        <authorList>
            <person name="Bogdanove A.J."/>
            <person name="Koebnik R."/>
            <person name="Lu H."/>
            <person name="Furutani A."/>
            <person name="Angiuoli S.V."/>
            <person name="Patil P.B."/>
            <person name="Van Sluys M.A."/>
            <person name="Ryan R.P."/>
            <person name="Meyer D.F."/>
            <person name="Han S.W."/>
            <person name="Aparna G."/>
            <person name="Rajaram M."/>
            <person name="Delcher A.L."/>
            <person name="Phillippy A.M."/>
            <person name="Puiu D."/>
            <person name="Schatz M.C."/>
            <person name="Shumway M."/>
            <person name="Sommer D.D."/>
            <person name="Trapnell C."/>
            <person name="Benahmed F."/>
            <person name="Dimitrov G."/>
            <person name="Madupu R."/>
            <person name="Radune D."/>
            <person name="Sullivan S."/>
            <person name="Jha G."/>
            <person name="Ishihara H."/>
            <person name="Lee S.W."/>
            <person name="Pandey A."/>
            <person name="Sharma V."/>
            <person name="Sriariyanun M."/>
            <person name="Szurek B."/>
            <person name="Vera-Cruz C.M."/>
            <person name="Dorman K.S."/>
            <person name="Ronald P.C."/>
            <person name="Verdier V."/>
            <person name="Dow J.M."/>
            <person name="Sonti R.V."/>
            <person name="Tsuge S."/>
            <person name="Brendel V.P."/>
            <person name="Rabinowicz P.D."/>
            <person name="Leach J.E."/>
            <person name="White F.F."/>
            <person name="Salzberg S.L."/>
        </authorList>
    </citation>
    <scope>NUCLEOTIDE SEQUENCE [LARGE SCALE GENOMIC DNA]</scope>
    <source>
        <strain evidence="2 3">BLS256</strain>
    </source>
</reference>
<evidence type="ECO:0000313" key="3">
    <source>
        <dbReference type="Proteomes" id="UP000008851"/>
    </source>
</evidence>
<gene>
    <name evidence="2" type="ORF">XOC_0100</name>
</gene>
<dbReference type="AlphaFoldDB" id="G7TIR5"/>
<organism evidence="2 3">
    <name type="scientific">Xanthomonas oryzae pv. oryzicola (strain BLS256)</name>
    <dbReference type="NCBI Taxonomy" id="383407"/>
    <lineage>
        <taxon>Bacteria</taxon>
        <taxon>Pseudomonadati</taxon>
        <taxon>Pseudomonadota</taxon>
        <taxon>Gammaproteobacteria</taxon>
        <taxon>Lysobacterales</taxon>
        <taxon>Lysobacteraceae</taxon>
        <taxon>Xanthomonas</taxon>
    </lineage>
</organism>
<evidence type="ECO:0000313" key="2">
    <source>
        <dbReference type="EMBL" id="AEQ94358.1"/>
    </source>
</evidence>
<dbReference type="KEGG" id="xor:XOC_0100"/>
<accession>G7TIR5</accession>
<proteinExistence type="predicted"/>
<dbReference type="Proteomes" id="UP000008851">
    <property type="component" value="Chromosome"/>
</dbReference>
<dbReference type="EMBL" id="CP003057">
    <property type="protein sequence ID" value="AEQ94358.1"/>
    <property type="molecule type" value="Genomic_DNA"/>
</dbReference>
<name>G7TIR5_XANOB</name>
<sequence length="61" mass="6548">MATRQTGAGGHACASPRETVACQCSRVRRWAAATRAARSRDPADGQARNVTHVQRSARAAW</sequence>